<organism evidence="2">
    <name type="scientific">marine sediment metagenome</name>
    <dbReference type="NCBI Taxonomy" id="412755"/>
    <lineage>
        <taxon>unclassified sequences</taxon>
        <taxon>metagenomes</taxon>
        <taxon>ecological metagenomes</taxon>
    </lineage>
</organism>
<evidence type="ECO:0000256" key="1">
    <source>
        <dbReference type="SAM" id="Phobius"/>
    </source>
</evidence>
<dbReference type="EMBL" id="LAZR01018379">
    <property type="protein sequence ID" value="KKL96630.1"/>
    <property type="molecule type" value="Genomic_DNA"/>
</dbReference>
<gene>
    <name evidence="2" type="ORF">LCGC14_1842550</name>
</gene>
<comment type="caution">
    <text evidence="2">The sequence shown here is derived from an EMBL/GenBank/DDBJ whole genome shotgun (WGS) entry which is preliminary data.</text>
</comment>
<dbReference type="AlphaFoldDB" id="A0A0F9ISC1"/>
<accession>A0A0F9ISC1</accession>
<sequence>MPSFGETIRSFTSGGQGVLFTTISVVIILFLIVLVLGLFYFFVYQRRKWNLKVEIKLIRSDGKLVNGEWGKGLYNQKKGVVLIKRPSAPKFSKPIAIKIFDPKRYMQGPDLITVIQIGPEDYRPVLNSSWTEHNVEYEDTDKPLKDKNGNALLDEKGDPLYETVEVKESILNIKTDVGTNKAWQNSWEESAKLAYTIRSILREYQTPIGIGIVVICCFVGFAVLWTKVGSCG</sequence>
<keyword evidence="1" id="KW-0472">Membrane</keyword>
<reference evidence="2" key="1">
    <citation type="journal article" date="2015" name="Nature">
        <title>Complex archaea that bridge the gap between prokaryotes and eukaryotes.</title>
        <authorList>
            <person name="Spang A."/>
            <person name="Saw J.H."/>
            <person name="Jorgensen S.L."/>
            <person name="Zaremba-Niedzwiedzka K."/>
            <person name="Martijn J."/>
            <person name="Lind A.E."/>
            <person name="van Eijk R."/>
            <person name="Schleper C."/>
            <person name="Guy L."/>
            <person name="Ettema T.J."/>
        </authorList>
    </citation>
    <scope>NUCLEOTIDE SEQUENCE</scope>
</reference>
<protein>
    <submittedName>
        <fullName evidence="2">Uncharacterized protein</fullName>
    </submittedName>
</protein>
<feature type="transmembrane region" description="Helical" evidence="1">
    <location>
        <begin position="208"/>
        <end position="226"/>
    </location>
</feature>
<evidence type="ECO:0000313" key="2">
    <source>
        <dbReference type="EMBL" id="KKL96630.1"/>
    </source>
</evidence>
<proteinExistence type="predicted"/>
<keyword evidence="1" id="KW-0812">Transmembrane</keyword>
<name>A0A0F9ISC1_9ZZZZ</name>
<feature type="transmembrane region" description="Helical" evidence="1">
    <location>
        <begin position="20"/>
        <end position="43"/>
    </location>
</feature>
<keyword evidence="1" id="KW-1133">Transmembrane helix</keyword>